<dbReference type="Pfam" id="PF00069">
    <property type="entry name" value="Pkinase"/>
    <property type="match status" value="2"/>
</dbReference>
<keyword evidence="10" id="KW-1185">Reference proteome</keyword>
<keyword evidence="2" id="KW-0808">Transferase</keyword>
<dbReference type="Gene3D" id="1.10.510.10">
    <property type="entry name" value="Transferase(Phosphotransferase) domain 1"/>
    <property type="match status" value="1"/>
</dbReference>
<dbReference type="InterPro" id="IPR008271">
    <property type="entry name" value="Ser/Thr_kinase_AS"/>
</dbReference>
<feature type="region of interest" description="Disordered" evidence="7">
    <location>
        <begin position="708"/>
        <end position="756"/>
    </location>
</feature>
<feature type="compositionally biased region" description="Low complexity" evidence="7">
    <location>
        <begin position="210"/>
        <end position="248"/>
    </location>
</feature>
<dbReference type="SMART" id="SM00220">
    <property type="entry name" value="S_TKc"/>
    <property type="match status" value="1"/>
</dbReference>
<dbReference type="PANTHER" id="PTHR24055">
    <property type="entry name" value="MITOGEN-ACTIVATED PROTEIN KINASE"/>
    <property type="match status" value="1"/>
</dbReference>
<dbReference type="InterPro" id="IPR000719">
    <property type="entry name" value="Prot_kinase_dom"/>
</dbReference>
<protein>
    <recommendedName>
        <fullName evidence="8">Protein kinase domain-containing protein</fullName>
    </recommendedName>
</protein>
<dbReference type="AlphaFoldDB" id="A0AA88KH48"/>
<dbReference type="InterPro" id="IPR017441">
    <property type="entry name" value="Protein_kinase_ATP_BS"/>
</dbReference>
<gene>
    <name evidence="9" type="ORF">C9374_007349</name>
</gene>
<accession>A0AA88KH48</accession>
<dbReference type="PROSITE" id="PS00107">
    <property type="entry name" value="PROTEIN_KINASE_ATP"/>
    <property type="match status" value="1"/>
</dbReference>
<feature type="region of interest" description="Disordered" evidence="7">
    <location>
        <begin position="189"/>
        <end position="248"/>
    </location>
</feature>
<evidence type="ECO:0000256" key="4">
    <source>
        <dbReference type="ARBA" id="ARBA00022777"/>
    </source>
</evidence>
<feature type="compositionally biased region" description="Low complexity" evidence="7">
    <location>
        <begin position="16"/>
        <end position="25"/>
    </location>
</feature>
<dbReference type="Proteomes" id="UP000816034">
    <property type="component" value="Unassembled WGS sequence"/>
</dbReference>
<name>A0AA88KH48_NAELO</name>
<feature type="region of interest" description="Disordered" evidence="7">
    <location>
        <begin position="1"/>
        <end position="48"/>
    </location>
</feature>
<evidence type="ECO:0000256" key="6">
    <source>
        <dbReference type="PROSITE-ProRule" id="PRU10141"/>
    </source>
</evidence>
<dbReference type="RefSeq" id="XP_044546472.1">
    <property type="nucleotide sequence ID" value="XM_044697304.1"/>
</dbReference>
<feature type="compositionally biased region" description="Polar residues" evidence="7">
    <location>
        <begin position="1"/>
        <end position="15"/>
    </location>
</feature>
<keyword evidence="4" id="KW-0418">Kinase</keyword>
<feature type="domain" description="Protein kinase" evidence="8">
    <location>
        <begin position="280"/>
        <end position="651"/>
    </location>
</feature>
<proteinExistence type="predicted"/>
<evidence type="ECO:0000256" key="5">
    <source>
        <dbReference type="ARBA" id="ARBA00022840"/>
    </source>
</evidence>
<sequence length="1000" mass="111701">MSTSHISLGSTASTTNKNNNHNNNNQYTSRMKQSHHSSHLSDQPHAHHQVAATTSKYFVSSSVSSHTSNGVVVVLNHSHPNSNNNHNYHQQHIMNNNGIPPPSYYASINTMNGVTPSQQQPLLHHSLTVESQMIDHDDNIQTTMIKPTLTSHNNNNSNLIYYSTISSNNNHNHNNNNNNNACTNLTSCSDHHHHGSSHTLPLVNHHQDNNNHNSSMVNNNNNNNSNKNAVLPSSTTTTTKQQQQPIPSTLKLSQQQLPLLLTLQKQIVQNFEFDTPASRYKVTDIIGNGTYGVVAIALEQESQVQVALKKNIRVFPNSTTQQHNSSNDKYAAFNNSGKLHQLRMLRELKILHHMRSCPYIVTLRDVHVPPSVDYLEDIEMVTSLMEADLRDIFDSGQYLSPKHIKWFMYQIVLSVYYLQKAHILHRDLKPENVLLNSQCDVSICDFGLARGFYNSRRTSSATTTTVTGSAATTIVVTPTGAAATATLSTSVGSTTTTTTNTTPSQIDPMTLVENNTRLSSNYVVSRWYRPPELLTNAPHIYNKTLDMWSVGCIMYELLSGAGEVLFKGTGSVDQIKRIVKQLGTPNVEDFNGSDSARDFVFNKLPFYRRRSFTKRLPANTCPMAIDLMKRMLVFNMYKRITPEEALLHPYFREFYDVNDLNVCPEMKPFDTAWEEDMFTSEDLKREAYDTLCEIKKQILMELTTSTTTMMSSKEQQQQQHDRTTSTTASTSAATTGTTTGTTATTTTTNNDPSLGEFGHDHHDDIMDHSHYLIEYEHEDLSTSLRDEMMNPTIHNNHPGGGRVSTLEHSLEDSTSLLMDRTSTTTTCNFNHEHELNTLNDDNVLTVSSSSSLSHPPVVMSNNMTHYHSSDQPDYSSKFDLYLTSNPGINNMSGVGSENDDDVNMDRVDDMMSLSTPVILNQPLLHVNSYEEEYPTTIPSSTVMNTNGTISTLTTSTTYRFNSTHGKSSVNSAAAASKQHSLVSTFSPPTVVNISYQTTRV</sequence>
<keyword evidence="1" id="KW-0723">Serine/threonine-protein kinase</keyword>
<evidence type="ECO:0000313" key="9">
    <source>
        <dbReference type="EMBL" id="KAG2379210.1"/>
    </source>
</evidence>
<dbReference type="GO" id="GO:0005524">
    <property type="term" value="F:ATP binding"/>
    <property type="evidence" value="ECO:0007669"/>
    <property type="project" value="UniProtKB-UniRule"/>
</dbReference>
<dbReference type="Gene3D" id="3.30.200.20">
    <property type="entry name" value="Phosphorylase Kinase, domain 1"/>
    <property type="match status" value="1"/>
</dbReference>
<dbReference type="SUPFAM" id="SSF56112">
    <property type="entry name" value="Protein kinase-like (PK-like)"/>
    <property type="match status" value="1"/>
</dbReference>
<evidence type="ECO:0000256" key="7">
    <source>
        <dbReference type="SAM" id="MobiDB-lite"/>
    </source>
</evidence>
<feature type="compositionally biased region" description="Low complexity" evidence="7">
    <location>
        <begin position="708"/>
        <end position="748"/>
    </location>
</feature>
<keyword evidence="3 6" id="KW-0547">Nucleotide-binding</keyword>
<comment type="caution">
    <text evidence="9">The sequence shown here is derived from an EMBL/GenBank/DDBJ whole genome shotgun (WGS) entry which is preliminary data.</text>
</comment>
<dbReference type="PROSITE" id="PS00108">
    <property type="entry name" value="PROTEIN_KINASE_ST"/>
    <property type="match status" value="1"/>
</dbReference>
<evidence type="ECO:0000259" key="8">
    <source>
        <dbReference type="PROSITE" id="PS50011"/>
    </source>
</evidence>
<dbReference type="InterPro" id="IPR050117">
    <property type="entry name" value="MAPK"/>
</dbReference>
<keyword evidence="5 6" id="KW-0067">ATP-binding</keyword>
<feature type="binding site" evidence="6">
    <location>
        <position position="309"/>
    </location>
    <ligand>
        <name>ATP</name>
        <dbReference type="ChEBI" id="CHEBI:30616"/>
    </ligand>
</feature>
<organism evidence="9 10">
    <name type="scientific">Naegleria lovaniensis</name>
    <name type="common">Amoeba</name>
    <dbReference type="NCBI Taxonomy" id="51637"/>
    <lineage>
        <taxon>Eukaryota</taxon>
        <taxon>Discoba</taxon>
        <taxon>Heterolobosea</taxon>
        <taxon>Tetramitia</taxon>
        <taxon>Eutetramitia</taxon>
        <taxon>Vahlkampfiidae</taxon>
        <taxon>Naegleria</taxon>
    </lineage>
</organism>
<dbReference type="EMBL" id="PYSW02000029">
    <property type="protein sequence ID" value="KAG2379210.1"/>
    <property type="molecule type" value="Genomic_DNA"/>
</dbReference>
<dbReference type="GeneID" id="68099803"/>
<evidence type="ECO:0000256" key="1">
    <source>
        <dbReference type="ARBA" id="ARBA00022527"/>
    </source>
</evidence>
<evidence type="ECO:0000256" key="3">
    <source>
        <dbReference type="ARBA" id="ARBA00022741"/>
    </source>
</evidence>
<evidence type="ECO:0000256" key="2">
    <source>
        <dbReference type="ARBA" id="ARBA00022679"/>
    </source>
</evidence>
<dbReference type="InterPro" id="IPR011009">
    <property type="entry name" value="Kinase-like_dom_sf"/>
</dbReference>
<evidence type="ECO:0000313" key="10">
    <source>
        <dbReference type="Proteomes" id="UP000816034"/>
    </source>
</evidence>
<dbReference type="FunFam" id="1.10.510.10:FF:000624">
    <property type="entry name" value="Mitogen-activated protein kinase"/>
    <property type="match status" value="1"/>
</dbReference>
<dbReference type="PROSITE" id="PS50011">
    <property type="entry name" value="PROTEIN_KINASE_DOM"/>
    <property type="match status" value="1"/>
</dbReference>
<reference evidence="9 10" key="1">
    <citation type="journal article" date="2018" name="BMC Genomics">
        <title>The genome of Naegleria lovaniensis, the basis for a comparative approach to unravel pathogenicity factors of the human pathogenic amoeba N. fowleri.</title>
        <authorList>
            <person name="Liechti N."/>
            <person name="Schurch N."/>
            <person name="Bruggmann R."/>
            <person name="Wittwer M."/>
        </authorList>
    </citation>
    <scope>NUCLEOTIDE SEQUENCE [LARGE SCALE GENOMIC DNA]</scope>
    <source>
        <strain evidence="9 10">ATCC 30569</strain>
    </source>
</reference>
<dbReference type="GO" id="GO:0004674">
    <property type="term" value="F:protein serine/threonine kinase activity"/>
    <property type="evidence" value="ECO:0007669"/>
    <property type="project" value="UniProtKB-KW"/>
</dbReference>